<dbReference type="PANTHER" id="PTHR42799">
    <property type="entry name" value="MITOCHONDRIAL PEPTIDE METHIONINE SULFOXIDE REDUCTASE"/>
    <property type="match status" value="1"/>
</dbReference>
<dbReference type="InterPro" id="IPR001179">
    <property type="entry name" value="PPIase_FKBP_dom"/>
</dbReference>
<keyword evidence="5" id="KW-0413">Isomerase</keyword>
<feature type="signal peptide" evidence="6">
    <location>
        <begin position="1"/>
        <end position="17"/>
    </location>
</feature>
<dbReference type="SUPFAM" id="SSF55068">
    <property type="entry name" value="Peptide methionine sulfoxide reductase"/>
    <property type="match status" value="1"/>
</dbReference>
<protein>
    <recommendedName>
        <fullName evidence="5">peptidylprolyl isomerase</fullName>
        <ecNumber evidence="5">5.2.1.8</ecNumber>
    </recommendedName>
</protein>
<comment type="catalytic activity">
    <reaction evidence="5">
        <text>[protein]-peptidylproline (omega=180) = [protein]-peptidylproline (omega=0)</text>
        <dbReference type="Rhea" id="RHEA:16237"/>
        <dbReference type="Rhea" id="RHEA-COMP:10747"/>
        <dbReference type="Rhea" id="RHEA-COMP:10748"/>
        <dbReference type="ChEBI" id="CHEBI:83833"/>
        <dbReference type="ChEBI" id="CHEBI:83834"/>
        <dbReference type="EC" id="5.2.1.8"/>
    </reaction>
</comment>
<evidence type="ECO:0000259" key="7">
    <source>
        <dbReference type="PROSITE" id="PS50059"/>
    </source>
</evidence>
<gene>
    <name evidence="8" type="ORF">RMAR1173_LOCUS9595</name>
</gene>
<evidence type="ECO:0000256" key="2">
    <source>
        <dbReference type="ARBA" id="ARBA00023002"/>
    </source>
</evidence>
<dbReference type="PANTHER" id="PTHR42799:SF2">
    <property type="entry name" value="MITOCHONDRIAL PEPTIDE METHIONINE SULFOXIDE REDUCTASE"/>
    <property type="match status" value="1"/>
</dbReference>
<dbReference type="Gene3D" id="3.10.50.40">
    <property type="match status" value="1"/>
</dbReference>
<dbReference type="AlphaFoldDB" id="A0A7S2WGJ4"/>
<dbReference type="InterPro" id="IPR050162">
    <property type="entry name" value="MsrA_MetSO_reductase"/>
</dbReference>
<dbReference type="NCBIfam" id="TIGR00401">
    <property type="entry name" value="msrA"/>
    <property type="match status" value="1"/>
</dbReference>
<dbReference type="GO" id="GO:0008113">
    <property type="term" value="F:peptide-methionine (S)-S-oxide reductase activity"/>
    <property type="evidence" value="ECO:0007669"/>
    <property type="project" value="UniProtKB-EC"/>
</dbReference>
<keyword evidence="2" id="KW-0560">Oxidoreductase</keyword>
<comment type="catalytic activity">
    <reaction evidence="4">
        <text>[thioredoxin]-disulfide + L-methionine + H2O = L-methionine (S)-S-oxide + [thioredoxin]-dithiol</text>
        <dbReference type="Rhea" id="RHEA:19993"/>
        <dbReference type="Rhea" id="RHEA-COMP:10698"/>
        <dbReference type="Rhea" id="RHEA-COMP:10700"/>
        <dbReference type="ChEBI" id="CHEBI:15377"/>
        <dbReference type="ChEBI" id="CHEBI:29950"/>
        <dbReference type="ChEBI" id="CHEBI:50058"/>
        <dbReference type="ChEBI" id="CHEBI:57844"/>
        <dbReference type="ChEBI" id="CHEBI:58772"/>
        <dbReference type="EC" id="1.8.4.11"/>
    </reaction>
</comment>
<accession>A0A7S2WGJ4</accession>
<dbReference type="SUPFAM" id="SSF54534">
    <property type="entry name" value="FKBP-like"/>
    <property type="match status" value="1"/>
</dbReference>
<name>A0A7S2WGJ4_9STRA</name>
<keyword evidence="6" id="KW-0732">Signal</keyword>
<dbReference type="EMBL" id="HBHJ01014607">
    <property type="protein sequence ID" value="CAD9685185.1"/>
    <property type="molecule type" value="Transcribed_RNA"/>
</dbReference>
<dbReference type="InterPro" id="IPR046357">
    <property type="entry name" value="PPIase_dom_sf"/>
</dbReference>
<feature type="chain" id="PRO_5030588480" description="peptidylprolyl isomerase" evidence="6">
    <location>
        <begin position="18"/>
        <end position="346"/>
    </location>
</feature>
<dbReference type="EC" id="5.2.1.8" evidence="5"/>
<dbReference type="Pfam" id="PF00254">
    <property type="entry name" value="FKBP_C"/>
    <property type="match status" value="1"/>
</dbReference>
<dbReference type="Gene3D" id="3.30.1060.10">
    <property type="entry name" value="Peptide methionine sulphoxide reductase MsrA"/>
    <property type="match status" value="1"/>
</dbReference>
<evidence type="ECO:0000256" key="1">
    <source>
        <dbReference type="ARBA" id="ARBA00005591"/>
    </source>
</evidence>
<dbReference type="InterPro" id="IPR036509">
    <property type="entry name" value="Met_Sox_Rdtase_MsrA_sf"/>
</dbReference>
<dbReference type="GO" id="GO:0034599">
    <property type="term" value="P:cellular response to oxidative stress"/>
    <property type="evidence" value="ECO:0007669"/>
    <property type="project" value="TreeGrafter"/>
</dbReference>
<feature type="domain" description="PPIase FKBP-type" evidence="7">
    <location>
        <begin position="42"/>
        <end position="125"/>
    </location>
</feature>
<dbReference type="GO" id="GO:0003755">
    <property type="term" value="F:peptidyl-prolyl cis-trans isomerase activity"/>
    <property type="evidence" value="ECO:0007669"/>
    <property type="project" value="UniProtKB-KW"/>
</dbReference>
<organism evidence="8">
    <name type="scientific">Rhizochromulina marina</name>
    <dbReference type="NCBI Taxonomy" id="1034831"/>
    <lineage>
        <taxon>Eukaryota</taxon>
        <taxon>Sar</taxon>
        <taxon>Stramenopiles</taxon>
        <taxon>Ochrophyta</taxon>
        <taxon>Dictyochophyceae</taxon>
        <taxon>Rhizochromulinales</taxon>
        <taxon>Rhizochromulina</taxon>
    </lineage>
</organism>
<keyword evidence="5" id="KW-0697">Rotamase</keyword>
<evidence type="ECO:0000256" key="5">
    <source>
        <dbReference type="PROSITE-ProRule" id="PRU00277"/>
    </source>
</evidence>
<sequence length="346" mass="37451">MLLRASLSLCVVASATAFTSLGARTSRGIAARMATATAIASGDVVKVDWRVVQSDSQQPLPAAQQVFDEGVVRFVVNSGGYLPALHQSVLSMSSPGEKKTFTIKPEDAFGPADPNRGPVSVPADAAPQGLKVGDMVQLMTGATARVTAVTADTITIDANHELAGKSLEATVEVLEHQSPEAAGVELADFAIGCFWGAELAFLRMPGVLATKVGYTQGEREEPSYEEVCSGSTGHTECVQVVYDPKEVSFNQLLDLFWERLGDNKYKLNQVGNDRGTQYRHGVYFHTEEQRLAAEKSRASLPRVSDIATEIMPADKFWDAEDYHQQYLQKGGQSAKKNDEETIRCYG</sequence>
<dbReference type="InterPro" id="IPR002569">
    <property type="entry name" value="Met_Sox_Rdtase_MsrA_dom"/>
</dbReference>
<dbReference type="PROSITE" id="PS50059">
    <property type="entry name" value="FKBP_PPIASE"/>
    <property type="match status" value="1"/>
</dbReference>
<evidence type="ECO:0000256" key="6">
    <source>
        <dbReference type="SAM" id="SignalP"/>
    </source>
</evidence>
<comment type="catalytic activity">
    <reaction evidence="3">
        <text>L-methionyl-[protein] + [thioredoxin]-disulfide + H2O = L-methionyl-(S)-S-oxide-[protein] + [thioredoxin]-dithiol</text>
        <dbReference type="Rhea" id="RHEA:14217"/>
        <dbReference type="Rhea" id="RHEA-COMP:10698"/>
        <dbReference type="Rhea" id="RHEA-COMP:10700"/>
        <dbReference type="Rhea" id="RHEA-COMP:12313"/>
        <dbReference type="Rhea" id="RHEA-COMP:12315"/>
        <dbReference type="ChEBI" id="CHEBI:15377"/>
        <dbReference type="ChEBI" id="CHEBI:16044"/>
        <dbReference type="ChEBI" id="CHEBI:29950"/>
        <dbReference type="ChEBI" id="CHEBI:44120"/>
        <dbReference type="ChEBI" id="CHEBI:50058"/>
        <dbReference type="EC" id="1.8.4.11"/>
    </reaction>
</comment>
<comment type="similarity">
    <text evidence="1">Belongs to the MsrA Met sulfoxide reductase family.</text>
</comment>
<reference evidence="8" key="1">
    <citation type="submission" date="2021-01" db="EMBL/GenBank/DDBJ databases">
        <authorList>
            <person name="Corre E."/>
            <person name="Pelletier E."/>
            <person name="Niang G."/>
            <person name="Scheremetjew M."/>
            <person name="Finn R."/>
            <person name="Kale V."/>
            <person name="Holt S."/>
            <person name="Cochrane G."/>
            <person name="Meng A."/>
            <person name="Brown T."/>
            <person name="Cohen L."/>
        </authorList>
    </citation>
    <scope>NUCLEOTIDE SEQUENCE</scope>
    <source>
        <strain evidence="8">CCMP1243</strain>
    </source>
</reference>
<proteinExistence type="inferred from homology"/>
<dbReference type="HAMAP" id="MF_01401">
    <property type="entry name" value="MsrA"/>
    <property type="match status" value="1"/>
</dbReference>
<evidence type="ECO:0000313" key="8">
    <source>
        <dbReference type="EMBL" id="CAD9685185.1"/>
    </source>
</evidence>
<dbReference type="GO" id="GO:0005737">
    <property type="term" value="C:cytoplasm"/>
    <property type="evidence" value="ECO:0007669"/>
    <property type="project" value="TreeGrafter"/>
</dbReference>
<dbReference type="Pfam" id="PF01625">
    <property type="entry name" value="PMSR"/>
    <property type="match status" value="1"/>
</dbReference>
<evidence type="ECO:0000256" key="3">
    <source>
        <dbReference type="ARBA" id="ARBA00047806"/>
    </source>
</evidence>
<evidence type="ECO:0000256" key="4">
    <source>
        <dbReference type="ARBA" id="ARBA00048782"/>
    </source>
</evidence>